<dbReference type="OrthoDB" id="10579309at2759"/>
<accession>A0A6A4YRQ7</accession>
<reference evidence="4" key="1">
    <citation type="submission" date="2019-06" db="EMBL/GenBank/DDBJ databases">
        <title>Genomics analysis of Aphanomyces spp. identifies a new class of oomycete effector associated with host adaptation.</title>
        <authorList>
            <person name="Gaulin E."/>
        </authorList>
    </citation>
    <scope>NUCLEOTIDE SEQUENCE</scope>
    <source>
        <strain evidence="4">CBS 578.67</strain>
    </source>
</reference>
<evidence type="ECO:0000313" key="4">
    <source>
        <dbReference type="EMBL" id="KAF0698707.1"/>
    </source>
</evidence>
<gene>
    <name evidence="4" type="ORF">As57867_010621</name>
</gene>
<dbReference type="AlphaFoldDB" id="A0A6A4YRQ7"/>
<comment type="cofactor">
    <cofactor evidence="1">
        <name>a divalent metal cation</name>
        <dbReference type="ChEBI" id="CHEBI:60240"/>
    </cofactor>
</comment>
<proteinExistence type="predicted"/>
<sequence>NDSSTTRDNAINEHLFLTTCATRHADRVDHQDEIFDSDTPIIDKIIDESGEEAFPIIINFRFDLHERRLIFSPGTPVVHVVKVLTTAEFDDLWSMVETPLTARWCKGRGKKPSTHPKHVLFLTLTHYFIGKHKLYTLKLEVSVSPEDRFVDMSSHRPGSVSDLTIFSNRVAQHRDAVLKGQQELTIEDKGEMPHRRMNGLALWTWDTLAPVT</sequence>
<feature type="non-terminal residue" evidence="4">
    <location>
        <position position="1"/>
    </location>
</feature>
<dbReference type="Pfam" id="PF13359">
    <property type="entry name" value="DDE_Tnp_4"/>
    <property type="match status" value="1"/>
</dbReference>
<keyword evidence="2" id="KW-0479">Metal-binding</keyword>
<name>A0A6A4YRQ7_9STRA</name>
<protein>
    <recommendedName>
        <fullName evidence="3">DDE Tnp4 domain-containing protein</fullName>
    </recommendedName>
</protein>
<evidence type="ECO:0000256" key="2">
    <source>
        <dbReference type="ARBA" id="ARBA00022723"/>
    </source>
</evidence>
<organism evidence="4">
    <name type="scientific">Aphanomyces stellatus</name>
    <dbReference type="NCBI Taxonomy" id="120398"/>
    <lineage>
        <taxon>Eukaryota</taxon>
        <taxon>Sar</taxon>
        <taxon>Stramenopiles</taxon>
        <taxon>Oomycota</taxon>
        <taxon>Saprolegniomycetes</taxon>
        <taxon>Saprolegniales</taxon>
        <taxon>Verrucalvaceae</taxon>
        <taxon>Aphanomyces</taxon>
    </lineage>
</organism>
<dbReference type="GO" id="GO:0046872">
    <property type="term" value="F:metal ion binding"/>
    <property type="evidence" value="ECO:0007669"/>
    <property type="project" value="UniProtKB-KW"/>
</dbReference>
<comment type="caution">
    <text evidence="4">The sequence shown here is derived from an EMBL/GenBank/DDBJ whole genome shotgun (WGS) entry which is preliminary data.</text>
</comment>
<evidence type="ECO:0000259" key="3">
    <source>
        <dbReference type="Pfam" id="PF13359"/>
    </source>
</evidence>
<dbReference type="EMBL" id="VJMH01005223">
    <property type="protein sequence ID" value="KAF0698707.1"/>
    <property type="molecule type" value="Genomic_DNA"/>
</dbReference>
<dbReference type="InterPro" id="IPR027806">
    <property type="entry name" value="HARBI1_dom"/>
</dbReference>
<feature type="domain" description="DDE Tnp4" evidence="3">
    <location>
        <begin position="127"/>
        <end position="180"/>
    </location>
</feature>
<evidence type="ECO:0000256" key="1">
    <source>
        <dbReference type="ARBA" id="ARBA00001968"/>
    </source>
</evidence>